<accession>A0A4Y8Q668</accession>
<feature type="domain" description="ABM" evidence="1">
    <location>
        <begin position="4"/>
        <end position="92"/>
    </location>
</feature>
<comment type="caution">
    <text evidence="2">The sequence shown here is derived from an EMBL/GenBank/DDBJ whole genome shotgun (WGS) entry which is preliminary data.</text>
</comment>
<dbReference type="InterPro" id="IPR007138">
    <property type="entry name" value="ABM_dom"/>
</dbReference>
<gene>
    <name evidence="2" type="ORF">B5M42_06590</name>
</gene>
<evidence type="ECO:0000313" key="2">
    <source>
        <dbReference type="EMBL" id="TFE89754.1"/>
    </source>
</evidence>
<dbReference type="OrthoDB" id="165368at2"/>
<dbReference type="PANTHER" id="PTHR33336:SF14">
    <property type="entry name" value="ANTIBIOTIC BIOSYNTHESIS MONOOXYGENASE"/>
    <property type="match status" value="1"/>
</dbReference>
<dbReference type="PANTHER" id="PTHR33336">
    <property type="entry name" value="QUINOL MONOOXYGENASE YGIN-RELATED"/>
    <property type="match status" value="1"/>
</dbReference>
<dbReference type="EMBL" id="MYFO01000006">
    <property type="protein sequence ID" value="TFE89754.1"/>
    <property type="molecule type" value="Genomic_DNA"/>
</dbReference>
<evidence type="ECO:0000259" key="1">
    <source>
        <dbReference type="PROSITE" id="PS51725"/>
    </source>
</evidence>
<keyword evidence="2" id="KW-0560">Oxidoreductase</keyword>
<reference evidence="2 3" key="1">
    <citation type="submission" date="2017-03" db="EMBL/GenBank/DDBJ databases">
        <title>Isolation of Levoglucosan Utilizing Bacteria.</title>
        <authorList>
            <person name="Arya A.S."/>
        </authorList>
    </citation>
    <scope>NUCLEOTIDE SEQUENCE [LARGE SCALE GENOMIC DNA]</scope>
    <source>
        <strain evidence="2 3">MEC069</strain>
    </source>
</reference>
<keyword evidence="3" id="KW-1185">Reference proteome</keyword>
<organism evidence="2 3">
    <name type="scientific">Paenibacillus athensensis</name>
    <dbReference type="NCBI Taxonomy" id="1967502"/>
    <lineage>
        <taxon>Bacteria</taxon>
        <taxon>Bacillati</taxon>
        <taxon>Bacillota</taxon>
        <taxon>Bacilli</taxon>
        <taxon>Bacillales</taxon>
        <taxon>Paenibacillaceae</taxon>
        <taxon>Paenibacillus</taxon>
    </lineage>
</organism>
<protein>
    <submittedName>
        <fullName evidence="2">Antibiotic biosynthesis monooxygenase</fullName>
    </submittedName>
</protein>
<dbReference type="RefSeq" id="WP_134750981.1">
    <property type="nucleotide sequence ID" value="NZ_MYFO02000006.1"/>
</dbReference>
<sequence length="100" mass="10861">MEKFGLYGKLTAQPGQRDELAALLLEAANAVEAADGCYLYIINLSEDEPDAIWVTEVWRDPAAHQASLALEETRSLIAKARPLIAGIEQVRLRTLGGLGL</sequence>
<proteinExistence type="predicted"/>
<dbReference type="Gene3D" id="3.30.70.100">
    <property type="match status" value="1"/>
</dbReference>
<dbReference type="InterPro" id="IPR011008">
    <property type="entry name" value="Dimeric_a/b-barrel"/>
</dbReference>
<name>A0A4Y8Q668_9BACL</name>
<dbReference type="Pfam" id="PF03992">
    <property type="entry name" value="ABM"/>
    <property type="match status" value="1"/>
</dbReference>
<dbReference type="SUPFAM" id="SSF54909">
    <property type="entry name" value="Dimeric alpha+beta barrel"/>
    <property type="match status" value="1"/>
</dbReference>
<dbReference type="PROSITE" id="PS51725">
    <property type="entry name" value="ABM"/>
    <property type="match status" value="1"/>
</dbReference>
<dbReference type="AlphaFoldDB" id="A0A4Y8Q668"/>
<evidence type="ECO:0000313" key="3">
    <source>
        <dbReference type="Proteomes" id="UP000298246"/>
    </source>
</evidence>
<dbReference type="GO" id="GO:0004497">
    <property type="term" value="F:monooxygenase activity"/>
    <property type="evidence" value="ECO:0007669"/>
    <property type="project" value="UniProtKB-KW"/>
</dbReference>
<dbReference type="InterPro" id="IPR050744">
    <property type="entry name" value="AI-2_Isomerase_LsrG"/>
</dbReference>
<dbReference type="Proteomes" id="UP000298246">
    <property type="component" value="Unassembled WGS sequence"/>
</dbReference>
<keyword evidence="2" id="KW-0503">Monooxygenase</keyword>